<organism evidence="1 2">
    <name type="scientific">Cinchona calisaya</name>
    <dbReference type="NCBI Taxonomy" id="153742"/>
    <lineage>
        <taxon>Eukaryota</taxon>
        <taxon>Viridiplantae</taxon>
        <taxon>Streptophyta</taxon>
        <taxon>Embryophyta</taxon>
        <taxon>Tracheophyta</taxon>
        <taxon>Spermatophyta</taxon>
        <taxon>Magnoliopsida</taxon>
        <taxon>eudicotyledons</taxon>
        <taxon>Gunneridae</taxon>
        <taxon>Pentapetalae</taxon>
        <taxon>asterids</taxon>
        <taxon>lamiids</taxon>
        <taxon>Gentianales</taxon>
        <taxon>Rubiaceae</taxon>
        <taxon>Cinchonoideae</taxon>
        <taxon>Cinchoneae</taxon>
        <taxon>Cinchona</taxon>
    </lineage>
</organism>
<protein>
    <submittedName>
        <fullName evidence="1">Uncharacterized protein</fullName>
    </submittedName>
</protein>
<reference evidence="1 2" key="1">
    <citation type="submission" date="2024-11" db="EMBL/GenBank/DDBJ databases">
        <title>A near-complete genome assembly of Cinchona calisaya.</title>
        <authorList>
            <person name="Lian D.C."/>
            <person name="Zhao X.W."/>
            <person name="Wei L."/>
        </authorList>
    </citation>
    <scope>NUCLEOTIDE SEQUENCE [LARGE SCALE GENOMIC DNA]</scope>
    <source>
        <tissue evidence="1">Nenye</tissue>
    </source>
</reference>
<keyword evidence="2" id="KW-1185">Reference proteome</keyword>
<accession>A0ABD2Z6S0</accession>
<dbReference type="EMBL" id="JBJUIK010000011">
    <property type="protein sequence ID" value="KAL3514072.1"/>
    <property type="molecule type" value="Genomic_DNA"/>
</dbReference>
<dbReference type="AlphaFoldDB" id="A0ABD2Z6S0"/>
<evidence type="ECO:0000313" key="1">
    <source>
        <dbReference type="EMBL" id="KAL3514072.1"/>
    </source>
</evidence>
<dbReference type="Proteomes" id="UP001630127">
    <property type="component" value="Unassembled WGS sequence"/>
</dbReference>
<sequence length="104" mass="11471">MVRIDLNNPCSAMELTHIGMYTKTGCLYALRFSTILDPAWRMPSNRSLCPLDKPLRFARMKSGSSSLLKSIHACTVFVVESGNLLGQLEGRSFHGNQAAQNLQG</sequence>
<comment type="caution">
    <text evidence="1">The sequence shown here is derived from an EMBL/GenBank/DDBJ whole genome shotgun (WGS) entry which is preliminary data.</text>
</comment>
<evidence type="ECO:0000313" key="2">
    <source>
        <dbReference type="Proteomes" id="UP001630127"/>
    </source>
</evidence>
<name>A0ABD2Z6S0_9GENT</name>
<gene>
    <name evidence="1" type="ORF">ACH5RR_026789</name>
</gene>
<proteinExistence type="predicted"/>